<dbReference type="InterPro" id="IPR027417">
    <property type="entry name" value="P-loop_NTPase"/>
</dbReference>
<reference evidence="3 4" key="1">
    <citation type="submission" date="2007-01" db="EMBL/GenBank/DDBJ databases">
        <authorList>
            <person name="Haygood M."/>
            <person name="Podell S."/>
            <person name="Anderson C."/>
            <person name="Hopkinson B."/>
            <person name="Roe K."/>
            <person name="Barbeau K."/>
            <person name="Gaasterland T."/>
            <person name="Ferriera S."/>
            <person name="Johnson J."/>
            <person name="Kravitz S."/>
            <person name="Beeson K."/>
            <person name="Sutton G."/>
            <person name="Rogers Y.-H."/>
            <person name="Friedman R."/>
            <person name="Frazier M."/>
            <person name="Venter J.C."/>
        </authorList>
    </citation>
    <scope>NUCLEOTIDE SEQUENCE [LARGE SCALE GENOMIC DNA]</scope>
    <source>
        <strain evidence="3 4">ATCC 23134</strain>
    </source>
</reference>
<organism evidence="3 4">
    <name type="scientific">Microscilla marina ATCC 23134</name>
    <dbReference type="NCBI Taxonomy" id="313606"/>
    <lineage>
        <taxon>Bacteria</taxon>
        <taxon>Pseudomonadati</taxon>
        <taxon>Bacteroidota</taxon>
        <taxon>Cytophagia</taxon>
        <taxon>Cytophagales</taxon>
        <taxon>Microscillaceae</taxon>
        <taxon>Microscilla</taxon>
    </lineage>
</organism>
<feature type="region of interest" description="Disordered" evidence="1">
    <location>
        <begin position="369"/>
        <end position="389"/>
    </location>
</feature>
<evidence type="ECO:0000313" key="3">
    <source>
        <dbReference type="EMBL" id="EAY27357.1"/>
    </source>
</evidence>
<proteinExistence type="predicted"/>
<feature type="compositionally biased region" description="Acidic residues" evidence="1">
    <location>
        <begin position="369"/>
        <end position="378"/>
    </location>
</feature>
<evidence type="ECO:0000256" key="1">
    <source>
        <dbReference type="SAM" id="MobiDB-lite"/>
    </source>
</evidence>
<gene>
    <name evidence="3" type="ORF">M23134_08309</name>
</gene>
<dbReference type="InterPro" id="IPR038726">
    <property type="entry name" value="PDDEXK_AddAB-type"/>
</dbReference>
<dbReference type="Pfam" id="PF12705">
    <property type="entry name" value="PDDEXK_1"/>
    <property type="match status" value="1"/>
</dbReference>
<dbReference type="AlphaFoldDB" id="A1ZQI5"/>
<accession>A1ZQI5</accession>
<feature type="compositionally biased region" description="Basic and acidic residues" evidence="1">
    <location>
        <begin position="379"/>
        <end position="389"/>
    </location>
</feature>
<dbReference type="eggNOG" id="COG2887">
    <property type="taxonomic scope" value="Bacteria"/>
</dbReference>
<evidence type="ECO:0000313" key="4">
    <source>
        <dbReference type="Proteomes" id="UP000004095"/>
    </source>
</evidence>
<name>A1ZQI5_MICM2</name>
<dbReference type="SUPFAM" id="SSF52540">
    <property type="entry name" value="P-loop containing nucleoside triphosphate hydrolases"/>
    <property type="match status" value="1"/>
</dbReference>
<dbReference type="SUPFAM" id="SSF52980">
    <property type="entry name" value="Restriction endonuclease-like"/>
    <property type="match status" value="1"/>
</dbReference>
<evidence type="ECO:0000259" key="2">
    <source>
        <dbReference type="Pfam" id="PF12705"/>
    </source>
</evidence>
<sequence>MQAFLHQCITQLIDHHGTEGLKGLCVVMPTRRSCHVLRHFMVAQKVDAEDFPTILTIDDFVTETTQTDTSSAIVLLLELYDVFRKIDPEIKLEKFTSWGYVLLKDFEQIDRNLVDAKKLFSNLSDIKNIERWNLGEQQITTKISRYFKLWENLQETYTQFQERLTSNGQAYMGMLYRKLANEIDELLIQPDKYNQFVFIGFNALTKSEESIFKQLVKKGKAEVFWDTDDYYMREGIENKAGMFLKQYKKDWAGDAWNFQGNHLQETKKEVQVISVANASLQGRATNQLLENWAINPLKANTNGQGTGGSDTAIVLSDENILVPLIHSLSKEYAGMNITMGLALRNSALFNLVDALFEQNQTKIRVVLEQEEEKEEEEKDQTATDDKKPEKVSKFSYRSIIKLLNHPFIRQFERKVEAEITTEGETRPGFIQEVVRFINKNNQIFLSQAALLDFTETPLFKEDKTDDELARIHQQAPAFRQLFEILFSSWKNALDAIACFEQLMELLNFETNQFEIKYAEQFREILNDLKFFIRTRRGFISIHTFKIFLYQAFREAKVAFDSEKSTSLQVLSLVETRNIDFDNVILLSVNETILPKGKKSNSFIPFDISQSYGLPTYVDQEAMLSYHFYRLLQRAKKVAILHVSPSDTYGGYEKSRLLLQLQHDLSQYNPEIKVKNQVGRFRKSDEYEEQGLVIQKNTQVMDKLMQKFKEGLSPWHINAFISCSLKYYFNQIAEIGNSIVVEESLGADKFGSIVHEILEDIYRELSAKHKEIEAPHIEAELPEVQNRVNEKFLQEEYANYLQTGENFITKKLATNFVTNFLKNQAKEAKENGAPFEILSLENKNRWTDPQEAFSPVLSAQFEAEVNGQVTEVKIKGITDRIDKIGEKVRIIDYKTGLVEKKDVKLSNDDLERLVSDTKADKVRQLWLYKYILSKLIIEKGEYYIGEHKLTEKEPISAGIYSLRNLKEGLLELKSSVKDQELFSETLHEYVHKSEIYLQEIIHNMADETQPIERTPDINTCVYCAYKGICGR</sequence>
<feature type="domain" description="PD-(D/E)XK endonuclease-like" evidence="2">
    <location>
        <begin position="711"/>
        <end position="1028"/>
    </location>
</feature>
<dbReference type="Gene3D" id="3.90.320.10">
    <property type="match status" value="1"/>
</dbReference>
<keyword evidence="4" id="KW-1185">Reference proteome</keyword>
<comment type="caution">
    <text evidence="3">The sequence shown here is derived from an EMBL/GenBank/DDBJ whole genome shotgun (WGS) entry which is preliminary data.</text>
</comment>
<dbReference type="InterPro" id="IPR011604">
    <property type="entry name" value="PDDEXK-like_dom_sf"/>
</dbReference>
<dbReference type="InterPro" id="IPR011335">
    <property type="entry name" value="Restrct_endonuc-II-like"/>
</dbReference>
<dbReference type="Proteomes" id="UP000004095">
    <property type="component" value="Unassembled WGS sequence"/>
</dbReference>
<dbReference type="eggNOG" id="COG0210">
    <property type="taxonomic scope" value="Bacteria"/>
</dbReference>
<dbReference type="RefSeq" id="WP_002699723.1">
    <property type="nucleotide sequence ID" value="NZ_AAWS01000024.1"/>
</dbReference>
<dbReference type="EMBL" id="AAWS01000024">
    <property type="protein sequence ID" value="EAY27357.1"/>
    <property type="molecule type" value="Genomic_DNA"/>
</dbReference>
<protein>
    <recommendedName>
        <fullName evidence="2">PD-(D/E)XK endonuclease-like domain-containing protein</fullName>
    </recommendedName>
</protein>
<dbReference type="OrthoDB" id="9762792at2"/>